<protein>
    <submittedName>
        <fullName evidence="1">Uncharacterized protein</fullName>
    </submittedName>
</protein>
<name>X0I7Q2_FUSOX</name>
<gene>
    <name evidence="1" type="ORF">FOPG_06111</name>
</gene>
<evidence type="ECO:0000313" key="1">
    <source>
        <dbReference type="EMBL" id="EXL80156.1"/>
    </source>
</evidence>
<dbReference type="AlphaFoldDB" id="X0I7Q2"/>
<proteinExistence type="predicted"/>
<dbReference type="Proteomes" id="UP000030676">
    <property type="component" value="Unassembled WGS sequence"/>
</dbReference>
<organism evidence="1">
    <name type="scientific">Fusarium oxysporum f. sp. conglutinans race 2 54008</name>
    <dbReference type="NCBI Taxonomy" id="1089457"/>
    <lineage>
        <taxon>Eukaryota</taxon>
        <taxon>Fungi</taxon>
        <taxon>Dikarya</taxon>
        <taxon>Ascomycota</taxon>
        <taxon>Pezizomycotina</taxon>
        <taxon>Sordariomycetes</taxon>
        <taxon>Hypocreomycetidae</taxon>
        <taxon>Hypocreales</taxon>
        <taxon>Nectriaceae</taxon>
        <taxon>Fusarium</taxon>
        <taxon>Fusarium oxysporum species complex</taxon>
    </lineage>
</organism>
<reference evidence="1" key="1">
    <citation type="submission" date="2011-11" db="EMBL/GenBank/DDBJ databases">
        <title>The Genome Sequence of Fusarium oxysporum PHW808.</title>
        <authorList>
            <consortium name="The Broad Institute Genome Sequencing Platform"/>
            <person name="Ma L.-J."/>
            <person name="Gale L.R."/>
            <person name="Schwartz D.C."/>
            <person name="Zhou S."/>
            <person name="Corby-Kistler H."/>
            <person name="Young S.K."/>
            <person name="Zeng Q."/>
            <person name="Gargeya S."/>
            <person name="Fitzgerald M."/>
            <person name="Haas B."/>
            <person name="Abouelleil A."/>
            <person name="Alvarado L."/>
            <person name="Arachchi H.M."/>
            <person name="Berlin A."/>
            <person name="Brown A."/>
            <person name="Chapman S.B."/>
            <person name="Chen Z."/>
            <person name="Dunbar C."/>
            <person name="Freedman E."/>
            <person name="Gearin G."/>
            <person name="Goldberg J."/>
            <person name="Griggs A."/>
            <person name="Gujja S."/>
            <person name="Heiman D."/>
            <person name="Howarth C."/>
            <person name="Larson L."/>
            <person name="Lui A."/>
            <person name="MacDonald P.J.P."/>
            <person name="Montmayeur A."/>
            <person name="Murphy C."/>
            <person name="Neiman D."/>
            <person name="Pearson M."/>
            <person name="Priest M."/>
            <person name="Roberts A."/>
            <person name="Saif S."/>
            <person name="Shea T."/>
            <person name="Shenoy N."/>
            <person name="Sisk P."/>
            <person name="Stolte C."/>
            <person name="Sykes S."/>
            <person name="Wortman J."/>
            <person name="Nusbaum C."/>
            <person name="Birren B."/>
        </authorList>
    </citation>
    <scope>NUCLEOTIDE SEQUENCE [LARGE SCALE GENOMIC DNA]</scope>
    <source>
        <strain evidence="1">54008</strain>
    </source>
</reference>
<dbReference type="EMBL" id="KK033187">
    <property type="protein sequence ID" value="EXL80156.1"/>
    <property type="molecule type" value="Genomic_DNA"/>
</dbReference>
<accession>X0I7Q2</accession>
<reference evidence="1" key="2">
    <citation type="submission" date="2014-03" db="EMBL/GenBank/DDBJ databases">
        <title>The Genome Annotation of Fusarium oxysporum PHW808.</title>
        <authorList>
            <consortium name="The Broad Institute Genomics Platform"/>
            <person name="Ma L.-J."/>
            <person name="Corby-Kistler H."/>
            <person name="Broz K."/>
            <person name="Gale L.R."/>
            <person name="Jonkers W."/>
            <person name="O'Donnell K."/>
            <person name="Ploetz R."/>
            <person name="Steinberg C."/>
            <person name="Schwartz D.C."/>
            <person name="VanEtten H."/>
            <person name="Zhou S."/>
            <person name="Young S.K."/>
            <person name="Zeng Q."/>
            <person name="Gargeya S."/>
            <person name="Fitzgerald M."/>
            <person name="Abouelleil A."/>
            <person name="Alvarado L."/>
            <person name="Chapman S.B."/>
            <person name="Gainer-Dewar J."/>
            <person name="Goldberg J."/>
            <person name="Griggs A."/>
            <person name="Gujja S."/>
            <person name="Hansen M."/>
            <person name="Howarth C."/>
            <person name="Imamovic A."/>
            <person name="Ireland A."/>
            <person name="Larimer J."/>
            <person name="McCowan C."/>
            <person name="Murphy C."/>
            <person name="Pearson M."/>
            <person name="Poon T.W."/>
            <person name="Priest M."/>
            <person name="Roberts A."/>
            <person name="Saif S."/>
            <person name="Shea T."/>
            <person name="Sykes S."/>
            <person name="Wortman J."/>
            <person name="Nusbaum C."/>
            <person name="Birren B."/>
        </authorList>
    </citation>
    <scope>NUCLEOTIDE SEQUENCE</scope>
    <source>
        <strain evidence="1">54008</strain>
    </source>
</reference>
<dbReference type="HOGENOM" id="CLU_3359764_0_0_1"/>
<sequence length="36" mass="4018">MPEEIHSEIQASVGASVAEVLNATYVRRMAREKDET</sequence>